<feature type="region of interest" description="Disordered" evidence="1">
    <location>
        <begin position="102"/>
        <end position="124"/>
    </location>
</feature>
<dbReference type="Proteomes" id="UP000221165">
    <property type="component" value="Unassembled WGS sequence"/>
</dbReference>
<feature type="region of interest" description="Disordered" evidence="1">
    <location>
        <begin position="367"/>
        <end position="392"/>
    </location>
</feature>
<comment type="caution">
    <text evidence="2">The sequence shown here is derived from an EMBL/GenBank/DDBJ whole genome shotgun (WGS) entry which is preliminary data.</text>
</comment>
<feature type="compositionally biased region" description="Low complexity" evidence="1">
    <location>
        <begin position="367"/>
        <end position="387"/>
    </location>
</feature>
<keyword evidence="3" id="KW-1185">Reference proteome</keyword>
<feature type="region of interest" description="Disordered" evidence="1">
    <location>
        <begin position="198"/>
        <end position="250"/>
    </location>
</feature>
<feature type="region of interest" description="Disordered" evidence="1">
    <location>
        <begin position="141"/>
        <end position="165"/>
    </location>
</feature>
<feature type="compositionally biased region" description="Gly residues" evidence="1">
    <location>
        <begin position="572"/>
        <end position="584"/>
    </location>
</feature>
<dbReference type="GeneID" id="94433407"/>
<gene>
    <name evidence="2" type="ORF">CSUI_010091</name>
</gene>
<evidence type="ECO:0000313" key="2">
    <source>
        <dbReference type="EMBL" id="PHJ16097.1"/>
    </source>
</evidence>
<organism evidence="2 3">
    <name type="scientific">Cystoisospora suis</name>
    <dbReference type="NCBI Taxonomy" id="483139"/>
    <lineage>
        <taxon>Eukaryota</taxon>
        <taxon>Sar</taxon>
        <taxon>Alveolata</taxon>
        <taxon>Apicomplexa</taxon>
        <taxon>Conoidasida</taxon>
        <taxon>Coccidia</taxon>
        <taxon>Eucoccidiorida</taxon>
        <taxon>Eimeriorina</taxon>
        <taxon>Sarcocystidae</taxon>
        <taxon>Cystoisospora</taxon>
    </lineage>
</organism>
<dbReference type="RefSeq" id="XP_067917829.1">
    <property type="nucleotide sequence ID" value="XM_068070196.1"/>
</dbReference>
<feature type="compositionally biased region" description="Low complexity" evidence="1">
    <location>
        <begin position="413"/>
        <end position="430"/>
    </location>
</feature>
<reference evidence="2 3" key="1">
    <citation type="journal article" date="2017" name="Int. J. Parasitol.">
        <title>The genome of the protozoan parasite Cystoisospora suis and a reverse vaccinology approach to identify vaccine candidates.</title>
        <authorList>
            <person name="Palmieri N."/>
            <person name="Shrestha A."/>
            <person name="Ruttkowski B."/>
            <person name="Beck T."/>
            <person name="Vogl C."/>
            <person name="Tomley F."/>
            <person name="Blake D.P."/>
            <person name="Joachim A."/>
        </authorList>
    </citation>
    <scope>NUCLEOTIDE SEQUENCE [LARGE SCALE GENOMIC DNA]</scope>
    <source>
        <strain evidence="2 3">Wien I</strain>
    </source>
</reference>
<dbReference type="EMBL" id="MIGC01006646">
    <property type="protein sequence ID" value="PHJ16097.1"/>
    <property type="molecule type" value="Genomic_DNA"/>
</dbReference>
<feature type="compositionally biased region" description="Gly residues" evidence="1">
    <location>
        <begin position="619"/>
        <end position="633"/>
    </location>
</feature>
<accession>A0A2C6KEY3</accession>
<protein>
    <submittedName>
        <fullName evidence="2">Uncharacterized protein</fullName>
    </submittedName>
</protein>
<feature type="compositionally biased region" description="Basic and acidic residues" evidence="1">
    <location>
        <begin position="151"/>
        <end position="165"/>
    </location>
</feature>
<feature type="region of interest" description="Disordered" evidence="1">
    <location>
        <begin position="413"/>
        <end position="633"/>
    </location>
</feature>
<dbReference type="AlphaFoldDB" id="A0A2C6KEY3"/>
<evidence type="ECO:0000256" key="1">
    <source>
        <dbReference type="SAM" id="MobiDB-lite"/>
    </source>
</evidence>
<feature type="non-terminal residue" evidence="2">
    <location>
        <position position="633"/>
    </location>
</feature>
<evidence type="ECO:0000313" key="3">
    <source>
        <dbReference type="Proteomes" id="UP000221165"/>
    </source>
</evidence>
<name>A0A2C6KEY3_9APIC</name>
<feature type="region of interest" description="Disordered" evidence="1">
    <location>
        <begin position="18"/>
        <end position="48"/>
    </location>
</feature>
<dbReference type="VEuPathDB" id="ToxoDB:CSUI_010091"/>
<proteinExistence type="predicted"/>
<sequence>MAHPTAALLTEAVEHSFAAPPTERRSKRNRRSLGLTTSHSRQRTSRERGAWRAVRTGAIVAAAVASMTYALRCVMPRLASPEGLQGRIKVEEGMSAVRRLAARGGNGPRMPPGRPWRGSAAPGAELDQCGLASLEEPASMGTQPYLLSPESTERPELPPSPRRDGRAFFGPEYHLFGDLGEMNGWHFLGSRLPALELDEMPPPPLIRDSSSGSDTESGRSRPPGSEAESSVGRVSAFPGAGGASAWKPGSAAWDRAPVTRAAAAKQTAAAAAVATPGTGPTDPFLFGYFSFSPSAAPVPLFVPEAVLLQSIHTTGQTAGEDSLHRVADLHRLLKDLSLSESTITVTHSDSPPVSKAAPAAPSASYSAVVSRGIQRQSSSSTQTKPSTLAGQPQQLIGAQAPARVMSSLAPRAAVVPRAATRTTEGGSSSSRVDAGQRRKARSPLASVLGLQALRSSKTAAASPGVGESREGAGGRGSSGPRAAPASFGEEMEKAGAGDGSALRQTRGSDGAIRASDSGVLGSDTDPGYARGGEGSGFSQRRQLRKKADRTGEVRGQSPGGERKGFLVRRGKGGATEGAGVGVTGGDREGAWCGGRRQVPASPKKRKGKVTVLQGELAGERGGGGSTGGKPSGG</sequence>